<feature type="coiled-coil region" evidence="1">
    <location>
        <begin position="243"/>
        <end position="277"/>
    </location>
</feature>
<sequence>MAFVSSSNNNSTNGEINTTQAVNTAIGVFTAGTQVNTNNIDNLSDAVICAFLASQLSCPQLVNKDLEQIHPDNLEKINLKWQMAMLTIRARRFLKKIGRKLTVNGNETIGFDKTNMECYNCHKRGHFATEYGAPRSQDTKHKEITRRIVPMETPASTALVSCDGLGGFDWSDQAKEGPNYALMAYTSTSLDSKNEQLTKDLKKSELMVLGYKSGLESVEERFKFFKTNESVYIEDINLLKVKIQMKDIAITELKRKLDLAQKETDKIQLVVDKLENESKSLNKLIDCQIVDNCKKWLGYENYNDVSPPYTGNFMPPKPDLSYIGLDEFAVKPVVENKSSEKVTKAVRKNPDAPIVQDWVSDDEEKEVTQPKIEKKTVKPSFAKIEFVRSKEQVKSLRKTTVKQVNAARQMSYLSKLAHSTVKRPIHKKIALNNSNVNQMVNNVRSKTVNTARPKAVVNVVKKIFVNVVKASACWVWKFDHVIDYGNLQMDLHDKGVIDSGCSSHMTGNMSYLIDYEEIDGGYVAFGEAVNTACYVQNRVLVVKPHNKTIYELFHGKTPTLRFMRPFGCLVTILNTLDNLGKFDGKTDEGFFVGYLMNSIKACDNAGQARKEKEPVKDYILLPLWTVDHHFFQDLKSSQDNGFQPSSDSGNKVDQDPSKGRECRDQEQDDNVNSTNMVNVSSTNRVNVVDINNMNTTIQVSPVPTTRIHKDHPLDQMIRDLHSTTQTRNMSKNFEEHGLFLAYASFKDFVVYQMDVKSAFVYGKIKKEVYVCRPPGFKDLGFSDKVYKVKKALYGLHQAPRAWYETLSTYLLDNRFYRGKIDKTLFIRRHKGDILLVQVYVDDIIFGSLKKELCNAFEKMMHEKFQMSSMGELTFFLGLFIKVKNASTPMKIQKPMLKDEDGKEVDVHMYRSMIGLLMYLTSLRPDIMFAVCACARYQVNLKVSHLHAVKRIFRYLKGQPKFGLWYLKDSSFDLVAYTDSDYARASLDRKSTTGGCQFLRCRLISWQCKKQTMVANSTTEAEYLAASSCCGLVLWIQNQLLDYEKSARMIMKAKIVAEEVQLQALVDGKKVIITESTVRRDLQLEDAKGVDYLPNTAIFEQLTLMGYEKISQKLTSYKAFFSSQWKFLINTILQCLSSKTTVWNEFSSTMASAIICLAINQKFNFSKYIFESMVKNLDNVNRFLMYPSVLDLENTKTTQALSIDSLKRRVKKLEKKQRLRTHKLKTLYKVGLTARVESSDDDEDLGEDASKQRRISDIDADEDITLVSTHDDA</sequence>
<reference evidence="4" key="1">
    <citation type="journal article" date="2019" name="Sci. Rep.">
        <title>Draft genome of Tanacetum cinerariifolium, the natural source of mosquito coil.</title>
        <authorList>
            <person name="Yamashiro T."/>
            <person name="Shiraishi A."/>
            <person name="Satake H."/>
            <person name="Nakayama K."/>
        </authorList>
    </citation>
    <scope>NUCLEOTIDE SEQUENCE</scope>
</reference>
<feature type="compositionally biased region" description="Basic and acidic residues" evidence="2">
    <location>
        <begin position="650"/>
        <end position="665"/>
    </location>
</feature>
<proteinExistence type="predicted"/>
<dbReference type="InterPro" id="IPR043502">
    <property type="entry name" value="DNA/RNA_pol_sf"/>
</dbReference>
<evidence type="ECO:0000259" key="3">
    <source>
        <dbReference type="Pfam" id="PF07727"/>
    </source>
</evidence>
<dbReference type="AlphaFoldDB" id="A0A699GP24"/>
<evidence type="ECO:0000313" key="4">
    <source>
        <dbReference type="EMBL" id="GEV59047.1"/>
    </source>
</evidence>
<protein>
    <submittedName>
        <fullName evidence="4">Putative ribonuclease H-like domain-containing protein</fullName>
    </submittedName>
</protein>
<dbReference type="PANTHER" id="PTHR11439">
    <property type="entry name" value="GAG-POL-RELATED RETROTRANSPOSON"/>
    <property type="match status" value="1"/>
</dbReference>
<dbReference type="PANTHER" id="PTHR11439:SF495">
    <property type="entry name" value="REVERSE TRANSCRIPTASE, RNA-DEPENDENT DNA POLYMERASE-RELATED"/>
    <property type="match status" value="1"/>
</dbReference>
<feature type="domain" description="Reverse transcriptase Ty1/copia-type" evidence="3">
    <location>
        <begin position="737"/>
        <end position="882"/>
    </location>
</feature>
<keyword evidence="1" id="KW-0175">Coiled coil</keyword>
<dbReference type="SUPFAM" id="SSF56672">
    <property type="entry name" value="DNA/RNA polymerases"/>
    <property type="match status" value="1"/>
</dbReference>
<evidence type="ECO:0000256" key="1">
    <source>
        <dbReference type="SAM" id="Coils"/>
    </source>
</evidence>
<feature type="compositionally biased region" description="Polar residues" evidence="2">
    <location>
        <begin position="636"/>
        <end position="649"/>
    </location>
</feature>
<gene>
    <name evidence="4" type="ORF">Tci_131024</name>
</gene>
<comment type="caution">
    <text evidence="4">The sequence shown here is derived from an EMBL/GenBank/DDBJ whole genome shotgun (WGS) entry which is preliminary data.</text>
</comment>
<evidence type="ECO:0000256" key="2">
    <source>
        <dbReference type="SAM" id="MobiDB-lite"/>
    </source>
</evidence>
<dbReference type="EMBL" id="BKCJ010028040">
    <property type="protein sequence ID" value="GEV59047.1"/>
    <property type="molecule type" value="Genomic_DNA"/>
</dbReference>
<dbReference type="InterPro" id="IPR013103">
    <property type="entry name" value="RVT_2"/>
</dbReference>
<dbReference type="Pfam" id="PF07727">
    <property type="entry name" value="RVT_2"/>
    <property type="match status" value="1"/>
</dbReference>
<organism evidence="4">
    <name type="scientific">Tanacetum cinerariifolium</name>
    <name type="common">Dalmatian daisy</name>
    <name type="synonym">Chrysanthemum cinerariifolium</name>
    <dbReference type="NCBI Taxonomy" id="118510"/>
    <lineage>
        <taxon>Eukaryota</taxon>
        <taxon>Viridiplantae</taxon>
        <taxon>Streptophyta</taxon>
        <taxon>Embryophyta</taxon>
        <taxon>Tracheophyta</taxon>
        <taxon>Spermatophyta</taxon>
        <taxon>Magnoliopsida</taxon>
        <taxon>eudicotyledons</taxon>
        <taxon>Gunneridae</taxon>
        <taxon>Pentapetalae</taxon>
        <taxon>asterids</taxon>
        <taxon>campanulids</taxon>
        <taxon>Asterales</taxon>
        <taxon>Asteraceae</taxon>
        <taxon>Asteroideae</taxon>
        <taxon>Anthemideae</taxon>
        <taxon>Anthemidinae</taxon>
        <taxon>Tanacetum</taxon>
    </lineage>
</organism>
<dbReference type="CDD" id="cd09272">
    <property type="entry name" value="RNase_HI_RT_Ty1"/>
    <property type="match status" value="1"/>
</dbReference>
<accession>A0A699GP24</accession>
<feature type="region of interest" description="Disordered" evidence="2">
    <location>
        <begin position="636"/>
        <end position="677"/>
    </location>
</feature>
<feature type="region of interest" description="Disordered" evidence="2">
    <location>
        <begin position="1236"/>
        <end position="1255"/>
    </location>
</feature>
<name>A0A699GP24_TANCI</name>